<dbReference type="InterPro" id="IPR021109">
    <property type="entry name" value="Peptidase_aspartic_dom_sf"/>
</dbReference>
<keyword evidence="7" id="KW-0255">Endonuclease</keyword>
<dbReference type="Pfam" id="PF00078">
    <property type="entry name" value="RVT_1"/>
    <property type="match status" value="1"/>
</dbReference>
<evidence type="ECO:0008006" key="20">
    <source>
        <dbReference type="Google" id="ProtNLM"/>
    </source>
</evidence>
<dbReference type="PROSITE" id="PS50994">
    <property type="entry name" value="INTEGRASE"/>
    <property type="match status" value="1"/>
</dbReference>
<dbReference type="SUPFAM" id="SSF53098">
    <property type="entry name" value="Ribonuclease H-like"/>
    <property type="match status" value="1"/>
</dbReference>
<evidence type="ECO:0000256" key="3">
    <source>
        <dbReference type="ARBA" id="ARBA00022695"/>
    </source>
</evidence>
<dbReference type="GO" id="GO:0015074">
    <property type="term" value="P:DNA integration"/>
    <property type="evidence" value="ECO:0007669"/>
    <property type="project" value="UniProtKB-KW"/>
</dbReference>
<dbReference type="Gene3D" id="2.40.70.10">
    <property type="entry name" value="Acid Proteases"/>
    <property type="match status" value="1"/>
</dbReference>
<evidence type="ECO:0000313" key="19">
    <source>
        <dbReference type="Proteomes" id="UP000242715"/>
    </source>
</evidence>
<dbReference type="GO" id="GO:0003887">
    <property type="term" value="F:DNA-directed DNA polymerase activity"/>
    <property type="evidence" value="ECO:0007669"/>
    <property type="project" value="UniProtKB-KW"/>
</dbReference>
<dbReference type="Pfam" id="PF13975">
    <property type="entry name" value="gag-asp_proteas"/>
    <property type="match status" value="1"/>
</dbReference>
<keyword evidence="13" id="KW-0238">DNA-binding</keyword>
<keyword evidence="9" id="KW-0460">Magnesium</keyword>
<proteinExistence type="predicted"/>
<evidence type="ECO:0000256" key="7">
    <source>
        <dbReference type="ARBA" id="ARBA00022759"/>
    </source>
</evidence>
<evidence type="ECO:0000256" key="1">
    <source>
        <dbReference type="ARBA" id="ARBA00022670"/>
    </source>
</evidence>
<dbReference type="InterPro" id="IPR000477">
    <property type="entry name" value="RT_dom"/>
</dbReference>
<reference evidence="19" key="1">
    <citation type="journal article" date="2017" name="Front. Plant Sci.">
        <title>Climate Clever Clovers: New Paradigm to Reduce the Environmental Footprint of Ruminants by Breeding Low Methanogenic Forages Utilizing Haplotype Variation.</title>
        <authorList>
            <person name="Kaur P."/>
            <person name="Appels R."/>
            <person name="Bayer P.E."/>
            <person name="Keeble-Gagnere G."/>
            <person name="Wang J."/>
            <person name="Hirakawa H."/>
            <person name="Shirasawa K."/>
            <person name="Vercoe P."/>
            <person name="Stefanova K."/>
            <person name="Durmic Z."/>
            <person name="Nichols P."/>
            <person name="Revell C."/>
            <person name="Isobe S.N."/>
            <person name="Edwards D."/>
            <person name="Erskine W."/>
        </authorList>
    </citation>
    <scope>NUCLEOTIDE SEQUENCE [LARGE SCALE GENOMIC DNA]</scope>
    <source>
        <strain evidence="19">cv. Daliak</strain>
    </source>
</reference>
<keyword evidence="2" id="KW-0808">Transferase</keyword>
<dbReference type="SUPFAM" id="SSF54160">
    <property type="entry name" value="Chromo domain-like"/>
    <property type="match status" value="1"/>
</dbReference>
<dbReference type="Proteomes" id="UP000242715">
    <property type="component" value="Unassembled WGS sequence"/>
</dbReference>
<dbReference type="InterPro" id="IPR043128">
    <property type="entry name" value="Rev_trsase/Diguanyl_cyclase"/>
</dbReference>
<evidence type="ECO:0000256" key="8">
    <source>
        <dbReference type="ARBA" id="ARBA00022801"/>
    </source>
</evidence>
<dbReference type="CDD" id="cd00303">
    <property type="entry name" value="retropepsin_like"/>
    <property type="match status" value="1"/>
</dbReference>
<dbReference type="InterPro" id="IPR041577">
    <property type="entry name" value="RT_RNaseH_2"/>
</dbReference>
<dbReference type="InterPro" id="IPR016197">
    <property type="entry name" value="Chromo-like_dom_sf"/>
</dbReference>
<dbReference type="GO" id="GO:0006310">
    <property type="term" value="P:DNA recombination"/>
    <property type="evidence" value="ECO:0007669"/>
    <property type="project" value="UniProtKB-KW"/>
</dbReference>
<dbReference type="OrthoDB" id="2013610at2759"/>
<dbReference type="PANTHER" id="PTHR37984:SF5">
    <property type="entry name" value="PROTEIN NYNRIN-LIKE"/>
    <property type="match status" value="1"/>
</dbReference>
<dbReference type="CDD" id="cd09274">
    <property type="entry name" value="RNase_HI_RT_Ty3"/>
    <property type="match status" value="1"/>
</dbReference>
<dbReference type="Gene3D" id="3.10.10.10">
    <property type="entry name" value="HIV Type 1 Reverse Transcriptase, subunit A, domain 1"/>
    <property type="match status" value="1"/>
</dbReference>
<dbReference type="InterPro" id="IPR001584">
    <property type="entry name" value="Integrase_cat-core"/>
</dbReference>
<keyword evidence="19" id="KW-1185">Reference proteome</keyword>
<keyword evidence="5" id="KW-0479">Metal-binding</keyword>
<dbReference type="Pfam" id="PF17921">
    <property type="entry name" value="Integrase_H2C2"/>
    <property type="match status" value="1"/>
</dbReference>
<keyword evidence="11" id="KW-0695">RNA-directed DNA polymerase</keyword>
<dbReference type="Gene3D" id="3.10.20.370">
    <property type="match status" value="1"/>
</dbReference>
<dbReference type="Gene3D" id="3.30.70.270">
    <property type="match status" value="2"/>
</dbReference>
<evidence type="ECO:0000256" key="2">
    <source>
        <dbReference type="ARBA" id="ARBA00022679"/>
    </source>
</evidence>
<dbReference type="GO" id="GO:0004519">
    <property type="term" value="F:endonuclease activity"/>
    <property type="evidence" value="ECO:0007669"/>
    <property type="project" value="UniProtKB-KW"/>
</dbReference>
<dbReference type="GO" id="GO:0004190">
    <property type="term" value="F:aspartic-type endopeptidase activity"/>
    <property type="evidence" value="ECO:0007669"/>
    <property type="project" value="UniProtKB-KW"/>
</dbReference>
<dbReference type="Pfam" id="PF00665">
    <property type="entry name" value="rve"/>
    <property type="match status" value="1"/>
</dbReference>
<keyword evidence="3" id="KW-0548">Nucleotidyltransferase</keyword>
<keyword evidence="1" id="KW-0645">Protease</keyword>
<keyword evidence="14" id="KW-0233">DNA recombination</keyword>
<evidence type="ECO:0000256" key="4">
    <source>
        <dbReference type="ARBA" id="ARBA00022722"/>
    </source>
</evidence>
<dbReference type="PROSITE" id="PS50878">
    <property type="entry name" value="RT_POL"/>
    <property type="match status" value="1"/>
</dbReference>
<feature type="domain" description="Integrase catalytic" evidence="17">
    <location>
        <begin position="962"/>
        <end position="1124"/>
    </location>
</feature>
<evidence type="ECO:0000256" key="15">
    <source>
        <dbReference type="ARBA" id="ARBA00023268"/>
    </source>
</evidence>
<dbReference type="Pfam" id="PF24626">
    <property type="entry name" value="SH3_Tf2-1"/>
    <property type="match status" value="1"/>
</dbReference>
<keyword evidence="15" id="KW-0511">Multifunctional enzyme</keyword>
<evidence type="ECO:0000259" key="17">
    <source>
        <dbReference type="PROSITE" id="PS50994"/>
    </source>
</evidence>
<dbReference type="GO" id="GO:0003964">
    <property type="term" value="F:RNA-directed DNA polymerase activity"/>
    <property type="evidence" value="ECO:0007669"/>
    <property type="project" value="UniProtKB-KW"/>
</dbReference>
<dbReference type="InterPro" id="IPR036397">
    <property type="entry name" value="RNaseH_sf"/>
</dbReference>
<organism evidence="18 19">
    <name type="scientific">Trifolium subterraneum</name>
    <name type="common">Subterranean clover</name>
    <dbReference type="NCBI Taxonomy" id="3900"/>
    <lineage>
        <taxon>Eukaryota</taxon>
        <taxon>Viridiplantae</taxon>
        <taxon>Streptophyta</taxon>
        <taxon>Embryophyta</taxon>
        <taxon>Tracheophyta</taxon>
        <taxon>Spermatophyta</taxon>
        <taxon>Magnoliopsida</taxon>
        <taxon>eudicotyledons</taxon>
        <taxon>Gunneridae</taxon>
        <taxon>Pentapetalae</taxon>
        <taxon>rosids</taxon>
        <taxon>fabids</taxon>
        <taxon>Fabales</taxon>
        <taxon>Fabaceae</taxon>
        <taxon>Papilionoideae</taxon>
        <taxon>50 kb inversion clade</taxon>
        <taxon>NPAAA clade</taxon>
        <taxon>Hologalegina</taxon>
        <taxon>IRL clade</taxon>
        <taxon>Trifolieae</taxon>
        <taxon>Trifolium</taxon>
    </lineage>
</organism>
<evidence type="ECO:0000256" key="9">
    <source>
        <dbReference type="ARBA" id="ARBA00022842"/>
    </source>
</evidence>
<dbReference type="GO" id="GO:0046872">
    <property type="term" value="F:metal ion binding"/>
    <property type="evidence" value="ECO:0007669"/>
    <property type="project" value="UniProtKB-KW"/>
</dbReference>
<dbReference type="GO" id="GO:0006508">
    <property type="term" value="P:proteolysis"/>
    <property type="evidence" value="ECO:0007669"/>
    <property type="project" value="UniProtKB-KW"/>
</dbReference>
<dbReference type="CDD" id="cd01647">
    <property type="entry name" value="RT_LTR"/>
    <property type="match status" value="1"/>
</dbReference>
<evidence type="ECO:0000256" key="12">
    <source>
        <dbReference type="ARBA" id="ARBA00022932"/>
    </source>
</evidence>
<dbReference type="EMBL" id="DF973596">
    <property type="protein sequence ID" value="GAU35592.1"/>
    <property type="molecule type" value="Genomic_DNA"/>
</dbReference>
<evidence type="ECO:0000313" key="18">
    <source>
        <dbReference type="EMBL" id="GAU35592.1"/>
    </source>
</evidence>
<dbReference type="InterPro" id="IPR043502">
    <property type="entry name" value="DNA/RNA_pol_sf"/>
</dbReference>
<dbReference type="Gene3D" id="3.30.420.10">
    <property type="entry name" value="Ribonuclease H-like superfamily/Ribonuclease H"/>
    <property type="match status" value="1"/>
</dbReference>
<dbReference type="InterPro" id="IPR050951">
    <property type="entry name" value="Retrovirus_Pol_polyprotein"/>
</dbReference>
<dbReference type="FunFam" id="1.10.340.70:FF:000001">
    <property type="entry name" value="Retrovirus-related Pol polyprotein from transposon gypsy-like Protein"/>
    <property type="match status" value="1"/>
</dbReference>
<sequence length="1358" mass="154246">MADGTRFKSLETQLAHLTEIINTQIQTQISQINETVANHSSSIAETSSVLQRMETLLQSLAATTITHGSQPPPRHHHPFQARSVKLEFPRFDDSHALEWIFRANQFFDYYDTPDPEHLSRAIEREFGPSAFDRPRTTLFKLAQTGSVDDYYMVFTALDNRSTGLTPDALLDCFISGLQKELQREASLILIQSSHHLITIDHHLSLNAMNGCSSLGTLRLTGQVLGKDVHILVDGGSTDNFFQPRLAKFLKLPIEPISNFNVLVGNGHKMTAEGKITNLTVSVQGHEMMIPVFLLPFASADLILGSSWLATLGPHVADYSALSLKFFLNGKFVTLQCTANHTPNSAQLHHLSRLHNTHAIAELYTMYYFNMMYEPTPPLELSSTVPHDLASILTQFSHLFHSPTILPPQRSENHYIPLVDETKVVKVRPYRYPHSQKAQIELMVEDMLKQGIIQPSTSPFSSPIILVKKKGGTWRFCTDYRALNALTIKDSFPLPTVDELLDELYGAKFFSKLDLRSGYHQILMNPKDRHKTAFRTHHGHYEWLVMPFGLSNAPASFQSLMNQVFQKVLRKFVLVFFDDILVYNATWSSHLLHLEIVLQLLDHHKLFVKLSKCSFGMSEVDYLGHTIFGMGVIMDKTKVQAVLQWPTPTNLKQLRGFLGLTGYYRRFIKSYATIASPLTDLLKKDSFNWSDNAMKAFNTLKQAITSAPVLILPNFSQPFMLETDASGIGIGAVLSQQGHPIAYFSKKLGPTSQKQSGYLREFRAITEALAKFRHYLLGHKFIIRTDQQSLESLLDQTLQTPEQQAWLHKFIGFDFTIEYKPGKDNKAADALSRMFSLSWSEPQSQFLKDLHQEIQRCDYFYPIFLQCVSDKPLDPAYAVRDGLLYWNNRLAIPPKSAMISKILTEFHDSPIGGHAGITRTLARISAQFFWPHMRQTISQYVKQCSICQQAKHTTSLPLGLLCPLPIPKHVWEDIAMDFITGFPNSGGFTVILVVVDRFTKFGHFFALKKDFDSKKVAEIMMQHIVKLYGMPKSIVSDRDKVFTSKFWQHLFKLQGTTLAMSSAYHPQSDGQTEALNKCLEMYLRCLTFANPNIWSKMLHLAQYWYNTSFHTSAAMTPFKALYGKDPPTLTRSNQNLHKAQQAMKFQADKKRLPMEFTIGDMVLVKLQPYRQTVVATRANHKSSLKYFGPFPVTAKIGSIAYKLQLPSTARIHPVFHISQLKKFNGSATDPYYPLSDTTTVLGPLLQPESILKVRTILKGPLLVPQVLVKWQDIDESLATWEDKKEILENYPNFNLEDKIVFNGGSIVREPSTWPMNDENMPIIRVEPHAENDKGHVTQSPQTVEVRKSMRIKKANPKYL</sequence>
<keyword evidence="12" id="KW-0239">DNA-directed DNA polymerase</keyword>
<evidence type="ECO:0000256" key="6">
    <source>
        <dbReference type="ARBA" id="ARBA00022750"/>
    </source>
</evidence>
<evidence type="ECO:0000256" key="13">
    <source>
        <dbReference type="ARBA" id="ARBA00023125"/>
    </source>
</evidence>
<feature type="domain" description="Reverse transcriptase" evidence="16">
    <location>
        <begin position="447"/>
        <end position="626"/>
    </location>
</feature>
<gene>
    <name evidence="18" type="ORF">TSUD_295280</name>
</gene>
<name>A0A2Z6NG12_TRISU</name>
<evidence type="ECO:0000256" key="5">
    <source>
        <dbReference type="ARBA" id="ARBA00022723"/>
    </source>
</evidence>
<dbReference type="Gene3D" id="1.10.340.70">
    <property type="match status" value="1"/>
</dbReference>
<keyword evidence="8" id="KW-0378">Hydrolase</keyword>
<dbReference type="SUPFAM" id="SSF50630">
    <property type="entry name" value="Acid proteases"/>
    <property type="match status" value="1"/>
</dbReference>
<dbReference type="InterPro" id="IPR012337">
    <property type="entry name" value="RNaseH-like_sf"/>
</dbReference>
<dbReference type="Pfam" id="PF17919">
    <property type="entry name" value="RT_RNaseH_2"/>
    <property type="match status" value="1"/>
</dbReference>
<dbReference type="PANTHER" id="PTHR37984">
    <property type="entry name" value="PROTEIN CBG26694"/>
    <property type="match status" value="1"/>
</dbReference>
<keyword evidence="10" id="KW-0229">DNA integration</keyword>
<dbReference type="InterPro" id="IPR056924">
    <property type="entry name" value="SH3_Tf2-1"/>
</dbReference>
<keyword evidence="6" id="KW-0064">Aspartyl protease</keyword>
<dbReference type="GO" id="GO:0003677">
    <property type="term" value="F:DNA binding"/>
    <property type="evidence" value="ECO:0007669"/>
    <property type="project" value="UniProtKB-KW"/>
</dbReference>
<evidence type="ECO:0000256" key="10">
    <source>
        <dbReference type="ARBA" id="ARBA00022908"/>
    </source>
</evidence>
<dbReference type="FunFam" id="3.10.10.10:FF:000007">
    <property type="entry name" value="Retrovirus-related Pol polyprotein from transposon 17.6-like Protein"/>
    <property type="match status" value="1"/>
</dbReference>
<evidence type="ECO:0000256" key="11">
    <source>
        <dbReference type="ARBA" id="ARBA00022918"/>
    </source>
</evidence>
<dbReference type="InterPro" id="IPR041588">
    <property type="entry name" value="Integrase_H2C2"/>
</dbReference>
<protein>
    <recommendedName>
        <fullName evidence="20">Ty3/gypsy retrotransposon protein</fullName>
    </recommendedName>
</protein>
<evidence type="ECO:0000259" key="16">
    <source>
        <dbReference type="PROSITE" id="PS50878"/>
    </source>
</evidence>
<keyword evidence="4" id="KW-0540">Nuclease</keyword>
<evidence type="ECO:0000256" key="14">
    <source>
        <dbReference type="ARBA" id="ARBA00023172"/>
    </source>
</evidence>
<dbReference type="FunFam" id="3.30.70.270:FF:000020">
    <property type="entry name" value="Transposon Tf2-6 polyprotein-like Protein"/>
    <property type="match status" value="1"/>
</dbReference>
<accession>A0A2Z6NG12</accession>
<dbReference type="SUPFAM" id="SSF56672">
    <property type="entry name" value="DNA/RNA polymerases"/>
    <property type="match status" value="1"/>
</dbReference>